<proteinExistence type="predicted"/>
<dbReference type="Proteomes" id="UP000256884">
    <property type="component" value="Unassembled WGS sequence"/>
</dbReference>
<organism evidence="2 3">
    <name type="scientific">Tenacibaculum gallaicum</name>
    <dbReference type="NCBI Taxonomy" id="561505"/>
    <lineage>
        <taxon>Bacteria</taxon>
        <taxon>Pseudomonadati</taxon>
        <taxon>Bacteroidota</taxon>
        <taxon>Flavobacteriia</taxon>
        <taxon>Flavobacteriales</taxon>
        <taxon>Flavobacteriaceae</taxon>
        <taxon>Tenacibaculum</taxon>
    </lineage>
</organism>
<evidence type="ECO:0000313" key="3">
    <source>
        <dbReference type="Proteomes" id="UP000256884"/>
    </source>
</evidence>
<evidence type="ECO:0000256" key="1">
    <source>
        <dbReference type="SAM" id="SignalP"/>
    </source>
</evidence>
<dbReference type="EMBL" id="QUNS01000004">
    <property type="protein sequence ID" value="REH50651.1"/>
    <property type="molecule type" value="Genomic_DNA"/>
</dbReference>
<keyword evidence="1" id="KW-0732">Signal</keyword>
<name>A0A3E0HW71_9FLAO</name>
<keyword evidence="3" id="KW-1185">Reference proteome</keyword>
<feature type="signal peptide" evidence="1">
    <location>
        <begin position="1"/>
        <end position="25"/>
    </location>
</feature>
<reference evidence="2 3" key="1">
    <citation type="submission" date="2018-08" db="EMBL/GenBank/DDBJ databases">
        <title>Genomic Encyclopedia of Type Strains, Phase IV (KMG-IV): sequencing the most valuable type-strain genomes for metagenomic binning, comparative biology and taxonomic classification.</title>
        <authorList>
            <person name="Goeker M."/>
        </authorList>
    </citation>
    <scope>NUCLEOTIDE SEQUENCE [LARGE SCALE GENOMIC DNA]</scope>
    <source>
        <strain evidence="2 3">DSM 18841</strain>
    </source>
</reference>
<protein>
    <submittedName>
        <fullName evidence="2">Uncharacterized protein</fullName>
    </submittedName>
</protein>
<comment type="caution">
    <text evidence="2">The sequence shown here is derived from an EMBL/GenBank/DDBJ whole genome shotgun (WGS) entry which is preliminary data.</text>
</comment>
<sequence length="244" mass="25756">MKTITNKFKIALLAVGFLAVGTVSAQTDPTTGANDATKTARTAAAGESIRLIDNKGTIKYMQSNNGITTITSTVAGNRTVTTWQLGGTLTDNTYIAAGTGAEFALDGLELLDATATASTDATDRSNHDDATPGTGFTVLLRDEATGAVKKMLLSDLLQVQGVRVEYPATADSTANLDIPVADMTAAISLFKVSVYRNGAKLRAGTDYTLGAGVVTVQPQALAAPNDYNNWEIYENDIFEIHWIK</sequence>
<dbReference type="OrthoDB" id="1191352at2"/>
<evidence type="ECO:0000313" key="2">
    <source>
        <dbReference type="EMBL" id="REH50651.1"/>
    </source>
</evidence>
<feature type="chain" id="PRO_5017676184" evidence="1">
    <location>
        <begin position="26"/>
        <end position="244"/>
    </location>
</feature>
<accession>A0A3E0HW71</accession>
<dbReference type="RefSeq" id="WP_115901235.1">
    <property type="nucleotide sequence ID" value="NZ_QUNS01000004.1"/>
</dbReference>
<gene>
    <name evidence="2" type="ORF">C7448_104263</name>
</gene>
<dbReference type="AlphaFoldDB" id="A0A3E0HW71"/>